<proteinExistence type="predicted"/>
<feature type="chain" id="PRO_5017010044" evidence="1">
    <location>
        <begin position="24"/>
        <end position="301"/>
    </location>
</feature>
<sequence length="301" mass="33420">MLSYQMKLFATIICGLISISALAQKTYVLRQNYPTGYKYNFSINSDQIINQKIGGQDIHLTQNIGTDYTFDITEGHNGEKDVKVTYNKIFMKSVAMGNTMTYNSDEQDSTKKNPFSGLKGASFFMTVTPNGGIKTVAGIDKMLDNMAAKMSNDTSEVRQIKNALSKQFSAEIVKETMESSFKIYPEKQVKIGDSWTVDTKLQMSMPIETITEYTLKEVKDGIAILSVKGTLVSKGSFEAMGNKMETDLKGTNSGETVVDIKTGIVLNSHLRIELYGKMKSMGKDIDFEMQGINKIVGKEIN</sequence>
<gene>
    <name evidence="2" type="ORF">DRW42_12430</name>
</gene>
<name>A0A366L0L2_9SPHI</name>
<dbReference type="AlphaFoldDB" id="A0A366L0L2"/>
<dbReference type="EMBL" id="QNQU01000009">
    <property type="protein sequence ID" value="RBQ07023.1"/>
    <property type="molecule type" value="Genomic_DNA"/>
</dbReference>
<organism evidence="2 3">
    <name type="scientific">Pedobacter miscanthi</name>
    <dbReference type="NCBI Taxonomy" id="2259170"/>
    <lineage>
        <taxon>Bacteria</taxon>
        <taxon>Pseudomonadati</taxon>
        <taxon>Bacteroidota</taxon>
        <taxon>Sphingobacteriia</taxon>
        <taxon>Sphingobacteriales</taxon>
        <taxon>Sphingobacteriaceae</taxon>
        <taxon>Pedobacter</taxon>
    </lineage>
</organism>
<dbReference type="InterPro" id="IPR046230">
    <property type="entry name" value="DUF6263"/>
</dbReference>
<accession>A0A366L0L2</accession>
<evidence type="ECO:0000313" key="2">
    <source>
        <dbReference type="EMBL" id="RBQ07023.1"/>
    </source>
</evidence>
<comment type="caution">
    <text evidence="2">The sequence shown here is derived from an EMBL/GenBank/DDBJ whole genome shotgun (WGS) entry which is preliminary data.</text>
</comment>
<reference evidence="2 3" key="1">
    <citation type="submission" date="2018-07" db="EMBL/GenBank/DDBJ databases">
        <title>A draft genome of a endophytic bacteria, a new species of Pedobacter.</title>
        <authorList>
            <person name="Zhang Z.D."/>
            <person name="Chen Z.J."/>
        </authorList>
    </citation>
    <scope>NUCLEOTIDE SEQUENCE [LARGE SCALE GENOMIC DNA]</scope>
    <source>
        <strain evidence="2 3">RS10</strain>
    </source>
</reference>
<evidence type="ECO:0000313" key="3">
    <source>
        <dbReference type="Proteomes" id="UP000252081"/>
    </source>
</evidence>
<feature type="signal peptide" evidence="1">
    <location>
        <begin position="1"/>
        <end position="23"/>
    </location>
</feature>
<dbReference type="Pfam" id="PF19777">
    <property type="entry name" value="DUF6263"/>
    <property type="match status" value="1"/>
</dbReference>
<evidence type="ECO:0000256" key="1">
    <source>
        <dbReference type="SAM" id="SignalP"/>
    </source>
</evidence>
<keyword evidence="3" id="KW-1185">Reference proteome</keyword>
<keyword evidence="1" id="KW-0732">Signal</keyword>
<dbReference type="Proteomes" id="UP000252081">
    <property type="component" value="Unassembled WGS sequence"/>
</dbReference>
<protein>
    <submittedName>
        <fullName evidence="2">Uncharacterized protein</fullName>
    </submittedName>
</protein>